<evidence type="ECO:0000256" key="9">
    <source>
        <dbReference type="ARBA" id="ARBA00023136"/>
    </source>
</evidence>
<evidence type="ECO:0000313" key="14">
    <source>
        <dbReference type="EMBL" id="SER66444.1"/>
    </source>
</evidence>
<dbReference type="GO" id="GO:0006508">
    <property type="term" value="P:proteolysis"/>
    <property type="evidence" value="ECO:0007669"/>
    <property type="project" value="UniProtKB-KW"/>
</dbReference>
<evidence type="ECO:0000256" key="4">
    <source>
        <dbReference type="ARBA" id="ARBA00022670"/>
    </source>
</evidence>
<accession>A0A1H9R151</accession>
<feature type="domain" description="Peptidase S8/S53" evidence="13">
    <location>
        <begin position="61"/>
        <end position="319"/>
    </location>
</feature>
<dbReference type="SUPFAM" id="SSF52743">
    <property type="entry name" value="Subtilisin-like"/>
    <property type="match status" value="1"/>
</dbReference>
<evidence type="ECO:0000256" key="11">
    <source>
        <dbReference type="RuleBase" id="RU003355"/>
    </source>
</evidence>
<feature type="active site" description="Charge relay system" evidence="10">
    <location>
        <position position="285"/>
    </location>
</feature>
<keyword evidence="7 10" id="KW-0720">Serine protease</keyword>
<evidence type="ECO:0000256" key="7">
    <source>
        <dbReference type="ARBA" id="ARBA00022825"/>
    </source>
</evidence>
<gene>
    <name evidence="14" type="ORF">SAMN05661109_00741</name>
</gene>
<dbReference type="AlphaFoldDB" id="A0A1H9R151"/>
<dbReference type="InterPro" id="IPR050131">
    <property type="entry name" value="Peptidase_S8_subtilisin-like"/>
</dbReference>
<evidence type="ECO:0000256" key="10">
    <source>
        <dbReference type="PROSITE-ProRule" id="PRU01240"/>
    </source>
</evidence>
<keyword evidence="9 12" id="KW-0472">Membrane</keyword>
<evidence type="ECO:0000313" key="15">
    <source>
        <dbReference type="Proteomes" id="UP000198929"/>
    </source>
</evidence>
<dbReference type="Pfam" id="PF00082">
    <property type="entry name" value="Peptidase_S8"/>
    <property type="match status" value="1"/>
</dbReference>
<dbReference type="STRING" id="1121357.SAMN05661109_00741"/>
<evidence type="ECO:0000256" key="8">
    <source>
        <dbReference type="ARBA" id="ARBA00022989"/>
    </source>
</evidence>
<evidence type="ECO:0000256" key="6">
    <source>
        <dbReference type="ARBA" id="ARBA00022801"/>
    </source>
</evidence>
<feature type="active site" description="Charge relay system" evidence="10">
    <location>
        <position position="70"/>
    </location>
</feature>
<evidence type="ECO:0000256" key="12">
    <source>
        <dbReference type="SAM" id="Phobius"/>
    </source>
</evidence>
<comment type="similarity">
    <text evidence="2 10 11">Belongs to the peptidase S8 family.</text>
</comment>
<dbReference type="InterPro" id="IPR023828">
    <property type="entry name" value="Peptidase_S8_Ser-AS"/>
</dbReference>
<dbReference type="InterPro" id="IPR000209">
    <property type="entry name" value="Peptidase_S8/S53_dom"/>
</dbReference>
<keyword evidence="15" id="KW-1185">Reference proteome</keyword>
<feature type="transmembrane region" description="Helical" evidence="12">
    <location>
        <begin position="363"/>
        <end position="383"/>
    </location>
</feature>
<evidence type="ECO:0000256" key="5">
    <source>
        <dbReference type="ARBA" id="ARBA00022692"/>
    </source>
</evidence>
<dbReference type="PROSITE" id="PS51892">
    <property type="entry name" value="SUBTILASE"/>
    <property type="match status" value="1"/>
</dbReference>
<dbReference type="EMBL" id="FOGQ01000002">
    <property type="protein sequence ID" value="SER66444.1"/>
    <property type="molecule type" value="Genomic_DNA"/>
</dbReference>
<dbReference type="PROSITE" id="PS00136">
    <property type="entry name" value="SUBTILASE_ASP"/>
    <property type="match status" value="1"/>
</dbReference>
<reference evidence="15" key="1">
    <citation type="submission" date="2016-10" db="EMBL/GenBank/DDBJ databases">
        <authorList>
            <person name="Varghese N."/>
            <person name="Submissions S."/>
        </authorList>
    </citation>
    <scope>NUCLEOTIDE SEQUENCE [LARGE SCALE GENOMIC DNA]</scope>
    <source>
        <strain evidence="15">DSM 20524</strain>
    </source>
</reference>
<dbReference type="PRINTS" id="PR00723">
    <property type="entry name" value="SUBTILISIN"/>
</dbReference>
<dbReference type="InterPro" id="IPR023834">
    <property type="entry name" value="T7SS_pept_S8A_mycosin"/>
</dbReference>
<sequence>MSSQPWELAWVRALALVGFLALPLVALPPAAAQDVACVIPEPIDAPAVSSEVESLRHLATGAGTTVAVIDTGVAAHPQLQRLTPGADFVTPEHPHPLHDCDGHGTVVAGIIAGADHGIAPDARIVAIRQTSGHFRFNPEDPGSPGSLASLADAIHDAVNHNADVINISVVSCVPASARVDDKVLRDALARAEDAGAVVVAAAGNESEACPDGSFVYPAHLPTVVAVGARNGAYTLADYSVSVPDDQAQVSAAGVPAAALSPSGKGFASGIYPREQSGLEQFVGTSFAAPVVSGTAALLQQRFPEETPAQLRQRLYRAAEPTGGYLDPYQAISTAGPAQATAPTAHPAEVQMAEQPDSFAFRRATWLLATIGGLLALLVLGIGIRRSYLTST</sequence>
<feature type="active site" description="Charge relay system" evidence="10">
    <location>
        <position position="103"/>
    </location>
</feature>
<dbReference type="Proteomes" id="UP000198929">
    <property type="component" value="Unassembled WGS sequence"/>
</dbReference>
<dbReference type="GO" id="GO:0005886">
    <property type="term" value="C:plasma membrane"/>
    <property type="evidence" value="ECO:0007669"/>
    <property type="project" value="UniProtKB-SubCell"/>
</dbReference>
<dbReference type="InterPro" id="IPR023827">
    <property type="entry name" value="Peptidase_S8_Asp-AS"/>
</dbReference>
<protein>
    <submittedName>
        <fullName evidence="14">Membrane-anchored mycosin MYCP</fullName>
    </submittedName>
</protein>
<organism evidence="14 15">
    <name type="scientific">Corynebacterium cystitidis DSM 20524</name>
    <dbReference type="NCBI Taxonomy" id="1121357"/>
    <lineage>
        <taxon>Bacteria</taxon>
        <taxon>Bacillati</taxon>
        <taxon>Actinomycetota</taxon>
        <taxon>Actinomycetes</taxon>
        <taxon>Mycobacteriales</taxon>
        <taxon>Corynebacteriaceae</taxon>
        <taxon>Corynebacterium</taxon>
    </lineage>
</organism>
<keyword evidence="3" id="KW-1003">Cell membrane</keyword>
<dbReference type="InterPro" id="IPR022398">
    <property type="entry name" value="Peptidase_S8_His-AS"/>
</dbReference>
<dbReference type="Gene3D" id="3.40.50.200">
    <property type="entry name" value="Peptidase S8/S53 domain"/>
    <property type="match status" value="1"/>
</dbReference>
<keyword evidence="6 10" id="KW-0378">Hydrolase</keyword>
<evidence type="ECO:0000256" key="2">
    <source>
        <dbReference type="ARBA" id="ARBA00011073"/>
    </source>
</evidence>
<evidence type="ECO:0000259" key="13">
    <source>
        <dbReference type="Pfam" id="PF00082"/>
    </source>
</evidence>
<dbReference type="GO" id="GO:0004252">
    <property type="term" value="F:serine-type endopeptidase activity"/>
    <property type="evidence" value="ECO:0007669"/>
    <property type="project" value="UniProtKB-UniRule"/>
</dbReference>
<dbReference type="InterPro" id="IPR036852">
    <property type="entry name" value="Peptidase_S8/S53_dom_sf"/>
</dbReference>
<dbReference type="RefSeq" id="WP_231910006.1">
    <property type="nucleotide sequence ID" value="NZ_CP047199.1"/>
</dbReference>
<evidence type="ECO:0000256" key="1">
    <source>
        <dbReference type="ARBA" id="ARBA00004162"/>
    </source>
</evidence>
<keyword evidence="8 12" id="KW-1133">Transmembrane helix</keyword>
<dbReference type="PROSITE" id="PS00138">
    <property type="entry name" value="SUBTILASE_SER"/>
    <property type="match status" value="1"/>
</dbReference>
<proteinExistence type="inferred from homology"/>
<dbReference type="PROSITE" id="PS00137">
    <property type="entry name" value="SUBTILASE_HIS"/>
    <property type="match status" value="1"/>
</dbReference>
<dbReference type="InterPro" id="IPR015500">
    <property type="entry name" value="Peptidase_S8_subtilisin-rel"/>
</dbReference>
<keyword evidence="4 10" id="KW-0645">Protease</keyword>
<evidence type="ECO:0000256" key="3">
    <source>
        <dbReference type="ARBA" id="ARBA00022475"/>
    </source>
</evidence>
<dbReference type="NCBIfam" id="TIGR03921">
    <property type="entry name" value="T7SS_mycosin"/>
    <property type="match status" value="1"/>
</dbReference>
<dbReference type="PANTHER" id="PTHR43806">
    <property type="entry name" value="PEPTIDASE S8"/>
    <property type="match status" value="1"/>
</dbReference>
<keyword evidence="5 12" id="KW-0812">Transmembrane</keyword>
<dbReference type="PANTHER" id="PTHR43806:SF11">
    <property type="entry name" value="CEREVISIN-RELATED"/>
    <property type="match status" value="1"/>
</dbReference>
<name>A0A1H9R151_9CORY</name>
<comment type="subcellular location">
    <subcellularLocation>
        <location evidence="1">Cell membrane</location>
        <topology evidence="1">Single-pass membrane protein</topology>
    </subcellularLocation>
</comment>